<dbReference type="AlphaFoldDB" id="A0A645EVQ0"/>
<organism evidence="1">
    <name type="scientific">bioreactor metagenome</name>
    <dbReference type="NCBI Taxonomy" id="1076179"/>
    <lineage>
        <taxon>unclassified sequences</taxon>
        <taxon>metagenomes</taxon>
        <taxon>ecological metagenomes</taxon>
    </lineage>
</organism>
<evidence type="ECO:0000313" key="1">
    <source>
        <dbReference type="EMBL" id="MPN05927.1"/>
    </source>
</evidence>
<gene>
    <name evidence="1" type="ORF">SDC9_153181</name>
</gene>
<protein>
    <submittedName>
        <fullName evidence="1">Uncharacterized protein</fullName>
    </submittedName>
</protein>
<reference evidence="1" key="1">
    <citation type="submission" date="2019-08" db="EMBL/GenBank/DDBJ databases">
        <authorList>
            <person name="Kucharzyk K."/>
            <person name="Murdoch R.W."/>
            <person name="Higgins S."/>
            <person name="Loffler F."/>
        </authorList>
    </citation>
    <scope>NUCLEOTIDE SEQUENCE</scope>
</reference>
<name>A0A645EVQ0_9ZZZZ</name>
<proteinExistence type="predicted"/>
<dbReference type="InterPro" id="IPR013783">
    <property type="entry name" value="Ig-like_fold"/>
</dbReference>
<dbReference type="Gene3D" id="2.60.40.10">
    <property type="entry name" value="Immunoglobulins"/>
    <property type="match status" value="1"/>
</dbReference>
<comment type="caution">
    <text evidence="1">The sequence shown here is derived from an EMBL/GenBank/DDBJ whole genome shotgun (WGS) entry which is preliminary data.</text>
</comment>
<sequence>MEYRKKSGWDSYLPAEGLLFWHIDYNQTAWDNNEPNNYTGTNQTASSHMRMYLQPLSGYTTTPGTAFTSGSFDPLTWAGSRIDRAITGITKTSDSISFKIMGGSVVNPVETPRILAGVINGTLQFPVIASGAETAKTLNIRTTDISGDLTLTVNGANAALFSASVQSISMTAANSASGVNIIITYKPLAGGAHTAILTISGGGLTPEKIIELRGSATE</sequence>
<dbReference type="EMBL" id="VSSQ01051816">
    <property type="protein sequence ID" value="MPN05927.1"/>
    <property type="molecule type" value="Genomic_DNA"/>
</dbReference>
<accession>A0A645EVQ0</accession>